<sequence>MNNKAKSVIKNLYYTVAANFATLGISVLLNLFVPKLLGVTEYSYWQLYVFYSSYVGFLHFGWIDGIYLKIGGEEYDDLDKELLGSQFWYLMIFETLLSSLVIVWSVFFMPQTNKSLILILTAVVSIITIMKTFILYIFQSTNRIKEYAQLSRNDRYLYVIFIGIYFLFGGRDFYWLIIMDILSKLILTLWGIFRIKDMFPKKIRPLKNTIGEIFSNINIGSKLLLSNIASMLILGTIRFFVQQKWSIEVFGKLSFTLSISNMFLTFVNAVGVVMFPLLRRTNQEKLPKLFITLRNIFVPVTYGILLFYIPAKLVLGAWLPEYKDSLVYMGILFPIVVYEGRMSLLINTYLKSLRKEKTILLVNVVTLVTSLLMSLFVIFIVGNLTMSVGLIIFCLALRCNLAEYYLCQIMDIKFGYRTILETTVTILFIASNLIFEGSIMSLIMYGICYLIYLLLIHRSIITSGKNFLKLIKDN</sequence>
<proteinExistence type="predicted"/>
<feature type="transmembrane region" description="Helical" evidence="6">
    <location>
        <begin position="325"/>
        <end position="346"/>
    </location>
</feature>
<dbReference type="GO" id="GO:0005886">
    <property type="term" value="C:plasma membrane"/>
    <property type="evidence" value="ECO:0007669"/>
    <property type="project" value="UniProtKB-SubCell"/>
</dbReference>
<dbReference type="PANTHER" id="PTHR30250">
    <property type="entry name" value="PST FAMILY PREDICTED COLANIC ACID TRANSPORTER"/>
    <property type="match status" value="1"/>
</dbReference>
<evidence type="ECO:0000313" key="8">
    <source>
        <dbReference type="Proteomes" id="UP000182077"/>
    </source>
</evidence>
<name>A0A1L8TL39_9ENTE</name>
<comment type="subcellular location">
    <subcellularLocation>
        <location evidence="1">Cell membrane</location>
        <topology evidence="1">Multi-pass membrane protein</topology>
    </subcellularLocation>
</comment>
<gene>
    <name evidence="7" type="ORF">RV04_GL002373</name>
</gene>
<feature type="transmembrane region" description="Helical" evidence="6">
    <location>
        <begin position="45"/>
        <end position="67"/>
    </location>
</feature>
<feature type="transmembrane region" description="Helical" evidence="6">
    <location>
        <begin position="174"/>
        <end position="193"/>
    </location>
</feature>
<organism evidence="7 8">
    <name type="scientific">Enterococcus hermanniensis</name>
    <dbReference type="NCBI Taxonomy" id="249189"/>
    <lineage>
        <taxon>Bacteria</taxon>
        <taxon>Bacillati</taxon>
        <taxon>Bacillota</taxon>
        <taxon>Bacilli</taxon>
        <taxon>Lactobacillales</taxon>
        <taxon>Enterococcaceae</taxon>
        <taxon>Enterococcus</taxon>
    </lineage>
</organism>
<evidence type="ECO:0008006" key="9">
    <source>
        <dbReference type="Google" id="ProtNLM"/>
    </source>
</evidence>
<evidence type="ECO:0000256" key="6">
    <source>
        <dbReference type="SAM" id="Phobius"/>
    </source>
</evidence>
<accession>A0A1L8TL39</accession>
<feature type="transmembrane region" description="Helical" evidence="6">
    <location>
        <begin position="87"/>
        <end position="109"/>
    </location>
</feature>
<dbReference type="PANTHER" id="PTHR30250:SF11">
    <property type="entry name" value="O-ANTIGEN TRANSPORTER-RELATED"/>
    <property type="match status" value="1"/>
</dbReference>
<feature type="transmembrane region" description="Helical" evidence="6">
    <location>
        <begin position="253"/>
        <end position="275"/>
    </location>
</feature>
<evidence type="ECO:0000256" key="2">
    <source>
        <dbReference type="ARBA" id="ARBA00022475"/>
    </source>
</evidence>
<dbReference type="AlphaFoldDB" id="A0A1L8TL39"/>
<dbReference type="InterPro" id="IPR050833">
    <property type="entry name" value="Poly_Biosynth_Transport"/>
</dbReference>
<feature type="transmembrane region" description="Helical" evidence="6">
    <location>
        <begin position="115"/>
        <end position="138"/>
    </location>
</feature>
<feature type="transmembrane region" description="Helical" evidence="6">
    <location>
        <begin position="223"/>
        <end position="241"/>
    </location>
</feature>
<evidence type="ECO:0000256" key="1">
    <source>
        <dbReference type="ARBA" id="ARBA00004651"/>
    </source>
</evidence>
<feature type="transmembrane region" description="Helical" evidence="6">
    <location>
        <begin position="12"/>
        <end position="33"/>
    </location>
</feature>
<feature type="transmembrane region" description="Helical" evidence="6">
    <location>
        <begin position="296"/>
        <end position="319"/>
    </location>
</feature>
<keyword evidence="5 6" id="KW-0472">Membrane</keyword>
<feature type="transmembrane region" description="Helical" evidence="6">
    <location>
        <begin position="358"/>
        <end position="381"/>
    </location>
</feature>
<evidence type="ECO:0000313" key="7">
    <source>
        <dbReference type="EMBL" id="OJG45059.1"/>
    </source>
</evidence>
<dbReference type="RefSeq" id="WP_071858226.1">
    <property type="nucleotide sequence ID" value="NZ_JBHSHK010000005.1"/>
</dbReference>
<dbReference type="OrthoDB" id="385011at2"/>
<feature type="transmembrane region" description="Helical" evidence="6">
    <location>
        <begin position="150"/>
        <end position="168"/>
    </location>
</feature>
<feature type="transmembrane region" description="Helical" evidence="6">
    <location>
        <begin position="418"/>
        <end position="435"/>
    </location>
</feature>
<evidence type="ECO:0000256" key="5">
    <source>
        <dbReference type="ARBA" id="ARBA00023136"/>
    </source>
</evidence>
<feature type="transmembrane region" description="Helical" evidence="6">
    <location>
        <begin position="387"/>
        <end position="406"/>
    </location>
</feature>
<dbReference type="STRING" id="249189.RV04_GL002373"/>
<keyword evidence="4 6" id="KW-1133">Transmembrane helix</keyword>
<protein>
    <recommendedName>
        <fullName evidence="9">Polysaccharide biosynthesis protein</fullName>
    </recommendedName>
</protein>
<evidence type="ECO:0000256" key="3">
    <source>
        <dbReference type="ARBA" id="ARBA00022692"/>
    </source>
</evidence>
<dbReference type="Proteomes" id="UP000182077">
    <property type="component" value="Unassembled WGS sequence"/>
</dbReference>
<feature type="transmembrane region" description="Helical" evidence="6">
    <location>
        <begin position="441"/>
        <end position="461"/>
    </location>
</feature>
<dbReference type="EMBL" id="JXKQ01000008">
    <property type="protein sequence ID" value="OJG45059.1"/>
    <property type="molecule type" value="Genomic_DNA"/>
</dbReference>
<keyword evidence="8" id="KW-1185">Reference proteome</keyword>
<comment type="caution">
    <text evidence="7">The sequence shown here is derived from an EMBL/GenBank/DDBJ whole genome shotgun (WGS) entry which is preliminary data.</text>
</comment>
<keyword evidence="2" id="KW-1003">Cell membrane</keyword>
<evidence type="ECO:0000256" key="4">
    <source>
        <dbReference type="ARBA" id="ARBA00022989"/>
    </source>
</evidence>
<reference evidence="7 8" key="1">
    <citation type="submission" date="2014-12" db="EMBL/GenBank/DDBJ databases">
        <title>Draft genome sequences of 29 type strains of Enterococci.</title>
        <authorList>
            <person name="Zhong Z."/>
            <person name="Sun Z."/>
            <person name="Liu W."/>
            <person name="Zhang W."/>
            <person name="Zhang H."/>
        </authorList>
    </citation>
    <scope>NUCLEOTIDE SEQUENCE [LARGE SCALE GENOMIC DNA]</scope>
    <source>
        <strain evidence="7 8">DSM 17122</strain>
    </source>
</reference>
<keyword evidence="3 6" id="KW-0812">Transmembrane</keyword>